<evidence type="ECO:0000313" key="1">
    <source>
        <dbReference type="Proteomes" id="UP000887569"/>
    </source>
</evidence>
<reference evidence="2 3" key="1">
    <citation type="submission" date="2022-11" db="UniProtKB">
        <authorList>
            <consortium name="WormBaseParasite"/>
        </authorList>
    </citation>
    <scope>IDENTIFICATION</scope>
</reference>
<keyword evidence="1" id="KW-1185">Reference proteome</keyword>
<dbReference type="Proteomes" id="UP000887569">
    <property type="component" value="Unplaced"/>
</dbReference>
<dbReference type="WBParaSite" id="PgR013_g100_t05">
    <property type="protein sequence ID" value="PgR013_g100_t05"/>
    <property type="gene ID" value="PgR013_g100"/>
</dbReference>
<accession>A0A915AQE4</accession>
<proteinExistence type="predicted"/>
<evidence type="ECO:0000313" key="3">
    <source>
        <dbReference type="WBParaSite" id="PgR013_g100_t06"/>
    </source>
</evidence>
<dbReference type="WBParaSite" id="PgR013_g100_t06">
    <property type="protein sequence ID" value="PgR013_g100_t06"/>
    <property type="gene ID" value="PgR013_g100"/>
</dbReference>
<protein>
    <submittedName>
        <fullName evidence="2 3">Secreted protein</fullName>
    </submittedName>
</protein>
<dbReference type="AlphaFoldDB" id="A0A915AQE4"/>
<evidence type="ECO:0000313" key="2">
    <source>
        <dbReference type="WBParaSite" id="PgR013_g100_t05"/>
    </source>
</evidence>
<sequence length="78" mass="9108">MRSVRRTSISNASLHYRYWSVCLHLCVYVDIYMGCVHVCVRMSLSVCPYVCERIRIGQCIDYNEQRRSMLRGIGCVVV</sequence>
<dbReference type="WBParaSite" id="PgR013_g100_t08">
    <property type="protein sequence ID" value="PgR013_g100_t08"/>
    <property type="gene ID" value="PgR013_g100"/>
</dbReference>
<name>A0A915AQE4_PARUN</name>
<organism evidence="1 2">
    <name type="scientific">Parascaris univalens</name>
    <name type="common">Nematode worm</name>
    <dbReference type="NCBI Taxonomy" id="6257"/>
    <lineage>
        <taxon>Eukaryota</taxon>
        <taxon>Metazoa</taxon>
        <taxon>Ecdysozoa</taxon>
        <taxon>Nematoda</taxon>
        <taxon>Chromadorea</taxon>
        <taxon>Rhabditida</taxon>
        <taxon>Spirurina</taxon>
        <taxon>Ascaridomorpha</taxon>
        <taxon>Ascaridoidea</taxon>
        <taxon>Ascarididae</taxon>
        <taxon>Parascaris</taxon>
    </lineage>
</organism>